<organism evidence="5 6">
    <name type="scientific">Lentisphaera profundi</name>
    <dbReference type="NCBI Taxonomy" id="1658616"/>
    <lineage>
        <taxon>Bacteria</taxon>
        <taxon>Pseudomonadati</taxon>
        <taxon>Lentisphaerota</taxon>
        <taxon>Lentisphaeria</taxon>
        <taxon>Lentisphaerales</taxon>
        <taxon>Lentisphaeraceae</taxon>
        <taxon>Lentisphaera</taxon>
    </lineage>
</organism>
<dbReference type="Gene3D" id="2.40.30.170">
    <property type="match status" value="1"/>
</dbReference>
<evidence type="ECO:0000313" key="6">
    <source>
        <dbReference type="Proteomes" id="UP001214250"/>
    </source>
</evidence>
<comment type="subcellular location">
    <subcellularLocation>
        <location evidence="1">Cell envelope</location>
    </subcellularLocation>
</comment>
<dbReference type="EMBL" id="CP117811">
    <property type="protein sequence ID" value="WDE96169.1"/>
    <property type="molecule type" value="Genomic_DNA"/>
</dbReference>
<keyword evidence="6" id="KW-1185">Reference proteome</keyword>
<evidence type="ECO:0000256" key="2">
    <source>
        <dbReference type="ARBA" id="ARBA00023054"/>
    </source>
</evidence>
<feature type="coiled-coil region" evidence="3">
    <location>
        <begin position="83"/>
        <end position="110"/>
    </location>
</feature>
<dbReference type="Proteomes" id="UP001214250">
    <property type="component" value="Chromosome 1"/>
</dbReference>
<reference evidence="5 6" key="1">
    <citation type="submission" date="2023-02" db="EMBL/GenBank/DDBJ databases">
        <title>Genome sequence of Lentisphaera profundi SAORIC-696.</title>
        <authorList>
            <person name="Kim e."/>
            <person name="Cho J.-C."/>
            <person name="Choi A."/>
            <person name="Kang I."/>
        </authorList>
    </citation>
    <scope>NUCLEOTIDE SEQUENCE [LARGE SCALE GENOMIC DNA]</scope>
    <source>
        <strain evidence="5 6">SAORIC-696</strain>
    </source>
</reference>
<evidence type="ECO:0000259" key="4">
    <source>
        <dbReference type="Pfam" id="PF25990"/>
    </source>
</evidence>
<feature type="coiled-coil region" evidence="3">
    <location>
        <begin position="237"/>
        <end position="264"/>
    </location>
</feature>
<gene>
    <name evidence="5" type="ORF">PQO03_10645</name>
</gene>
<proteinExistence type="predicted"/>
<keyword evidence="2 3" id="KW-0175">Coiled coil</keyword>
<accession>A0ABY7VR29</accession>
<dbReference type="InterPro" id="IPR058636">
    <property type="entry name" value="Beta-barrel_YknX"/>
</dbReference>
<evidence type="ECO:0000256" key="1">
    <source>
        <dbReference type="ARBA" id="ARBA00004196"/>
    </source>
</evidence>
<feature type="domain" description="YknX-like beta-barrel" evidence="4">
    <location>
        <begin position="323"/>
        <end position="406"/>
    </location>
</feature>
<evidence type="ECO:0000256" key="3">
    <source>
        <dbReference type="SAM" id="Coils"/>
    </source>
</evidence>
<name>A0ABY7VR29_9BACT</name>
<dbReference type="RefSeq" id="WP_274150245.1">
    <property type="nucleotide sequence ID" value="NZ_CP117811.1"/>
</dbReference>
<dbReference type="PANTHER" id="PTHR32347">
    <property type="entry name" value="EFFLUX SYSTEM COMPONENT YKNX-RELATED"/>
    <property type="match status" value="1"/>
</dbReference>
<dbReference type="PANTHER" id="PTHR32347:SF14">
    <property type="entry name" value="EFFLUX SYSTEM COMPONENT YKNX-RELATED"/>
    <property type="match status" value="1"/>
</dbReference>
<evidence type="ECO:0000313" key="5">
    <source>
        <dbReference type="EMBL" id="WDE96169.1"/>
    </source>
</evidence>
<protein>
    <submittedName>
        <fullName evidence="5">HlyD family efflux transporter periplasmic adaptor subunit</fullName>
    </submittedName>
</protein>
<dbReference type="Pfam" id="PF25990">
    <property type="entry name" value="Beta-barrel_YknX"/>
    <property type="match status" value="1"/>
</dbReference>
<sequence length="473" mass="53631">MKKIIIFLILLITIALIIYRPQTMALKYVSVQMTEQGQTLIENGNVAPAIKKDVVSGSSGNLLSITENNTYVKKGELIASIDNKRMLDEIRGFENEVANLQRALNLQKITTELNLKSYDASVRTYRNKLKRSEEIYNYEKAKPHPHEVKTMQVDLELSKLKRAEAERVLKIETKLYEKGFISIMAYDKYIKNLKLAKENLRQVITQNTSLMKGVDPDKLKVLDQNIQNSQVALEKQIELRKRKEASLKNQIDETKAKINSLNTDLKYKKKIAVQTQIKSPSEGYLKIKKRRDFSAGGIFLAYQAGNSIGQNVIIANIVDPSKMEVNCTVNESDYDKIREGMAVDIEFIAYPKKNIKGRVTSISGLGQDRNTWIKSSDGDSRVYLFDVKIELNKNNLKLHPGMSAAVTFKLADKRAYLTIPRSAIIHTETGLFVQTRNGRKNIEGRVLDHFNFSIENGISEGDEVLLYPGGNHE</sequence>
<dbReference type="InterPro" id="IPR050465">
    <property type="entry name" value="UPF0194_transport"/>
</dbReference>